<dbReference type="PANTHER" id="PTHR33362:SF4">
    <property type="entry name" value="2,3-DIKETO-L-GULONATE TRAP TRANSPORTER LARGE PERMEASE PROTEIN YIAN"/>
    <property type="match status" value="1"/>
</dbReference>
<evidence type="ECO:0000256" key="1">
    <source>
        <dbReference type="ARBA" id="ARBA00004429"/>
    </source>
</evidence>
<name>A0A6N1VIT0_9HYPH</name>
<comment type="function">
    <text evidence="7">Part of the tripartite ATP-independent periplasmic (TRAP) transport system.</text>
</comment>
<feature type="transmembrane region" description="Helical" evidence="7">
    <location>
        <begin position="313"/>
        <end position="342"/>
    </location>
</feature>
<keyword evidence="7" id="KW-0813">Transport</keyword>
<keyword evidence="3 7" id="KW-0997">Cell inner membrane</keyword>
<comment type="similarity">
    <text evidence="7">Belongs to the TRAP transporter large permease family.</text>
</comment>
<feature type="transmembrane region" description="Helical" evidence="7">
    <location>
        <begin position="240"/>
        <end position="258"/>
    </location>
</feature>
<keyword evidence="10" id="KW-1185">Reference proteome</keyword>
<accession>A0A6N1VIT0</accession>
<dbReference type="KEGG" id="orm:HTY61_11815"/>
<comment type="subunit">
    <text evidence="7">The complex comprises the extracytoplasmic solute receptor protein and the two transmembrane proteins.</text>
</comment>
<dbReference type="PIRSF" id="PIRSF006066">
    <property type="entry name" value="HI0050"/>
    <property type="match status" value="1"/>
</dbReference>
<evidence type="ECO:0000256" key="2">
    <source>
        <dbReference type="ARBA" id="ARBA00022475"/>
    </source>
</evidence>
<evidence type="ECO:0000313" key="9">
    <source>
        <dbReference type="EMBL" id="QKV19089.1"/>
    </source>
</evidence>
<feature type="transmembrane region" description="Helical" evidence="7">
    <location>
        <begin position="398"/>
        <end position="419"/>
    </location>
</feature>
<evidence type="ECO:0000313" key="10">
    <source>
        <dbReference type="Proteomes" id="UP000509367"/>
    </source>
</evidence>
<reference evidence="9 10" key="1">
    <citation type="submission" date="2020-06" db="EMBL/GenBank/DDBJ databases">
        <title>Oricola thermophila sp. nov. isolated from a tidal sediments.</title>
        <authorList>
            <person name="Kwon K.K."/>
            <person name="Yang S.-H."/>
            <person name="Park M.-J."/>
        </authorList>
    </citation>
    <scope>NUCLEOTIDE SEQUENCE [LARGE SCALE GENOMIC DNA]</scope>
    <source>
        <strain evidence="9 10">MEBiC13590</strain>
    </source>
</reference>
<gene>
    <name evidence="9" type="ORF">HTY61_11815</name>
</gene>
<keyword evidence="6 7" id="KW-0472">Membrane</keyword>
<evidence type="ECO:0000259" key="8">
    <source>
        <dbReference type="Pfam" id="PF06808"/>
    </source>
</evidence>
<feature type="transmembrane region" description="Helical" evidence="7">
    <location>
        <begin position="129"/>
        <end position="149"/>
    </location>
</feature>
<dbReference type="InterPro" id="IPR010656">
    <property type="entry name" value="DctM"/>
</dbReference>
<proteinExistence type="inferred from homology"/>
<feature type="transmembrane region" description="Helical" evidence="7">
    <location>
        <begin position="88"/>
        <end position="108"/>
    </location>
</feature>
<evidence type="ECO:0000256" key="6">
    <source>
        <dbReference type="ARBA" id="ARBA00023136"/>
    </source>
</evidence>
<comment type="subcellular location">
    <subcellularLocation>
        <location evidence="1 7">Cell inner membrane</location>
        <topology evidence="1 7">Multi-pass membrane protein</topology>
    </subcellularLocation>
</comment>
<sequence length="422" mass="45329">MLLTTIILFFVMLLLGVPVAFVILSLGIFYVVNEPAIMDVAFAQRIILGTQSFPLLAVPLFILVGELMNLSGISSRVMTFAVVLTRRMWGGLAQTNVVLSALLAGMSGSSNGDAAMQAKTLVPEMTKRGYSPAFSSVVTASSALIAPMIPPGIGLILFGFVTDLSIGRMFMAGIVPGLLLTLALMATTYVQVRKHGYEPPATEPSEETLLVSFLKALPAIMLPVIIIGGIRGGVFTPTEAAAVAVFYALVFCVVYRETTMAALYRSMRSVVSTTAAIMLVLIASSAFSWIMTFEQVPQQIGEALIAVTQNPTMMLMLIFLVLLVIGMFVEGTALILVLAPLFLPVVQRLGIDPFHYGIVFIFTINFGGITPPVGTVMFTTCSVTKVPIEDFARTGIPYFLTFLAVGMILILFPQISTFLPNL</sequence>
<evidence type="ECO:0000256" key="5">
    <source>
        <dbReference type="ARBA" id="ARBA00022989"/>
    </source>
</evidence>
<keyword evidence="2" id="KW-1003">Cell membrane</keyword>
<dbReference type="PANTHER" id="PTHR33362">
    <property type="entry name" value="SIALIC ACID TRAP TRANSPORTER PERMEASE PROTEIN SIAT-RELATED"/>
    <property type="match status" value="1"/>
</dbReference>
<feature type="transmembrane region" description="Helical" evidence="7">
    <location>
        <begin position="354"/>
        <end position="378"/>
    </location>
</feature>
<dbReference type="NCBIfam" id="TIGR00786">
    <property type="entry name" value="dctM"/>
    <property type="match status" value="1"/>
</dbReference>
<dbReference type="Proteomes" id="UP000509367">
    <property type="component" value="Chromosome"/>
</dbReference>
<feature type="transmembrane region" description="Helical" evidence="7">
    <location>
        <begin position="53"/>
        <end position="73"/>
    </location>
</feature>
<protein>
    <recommendedName>
        <fullName evidence="7">TRAP transporter large permease protein</fullName>
    </recommendedName>
</protein>
<dbReference type="EMBL" id="CP054836">
    <property type="protein sequence ID" value="QKV19089.1"/>
    <property type="molecule type" value="Genomic_DNA"/>
</dbReference>
<evidence type="ECO:0000256" key="4">
    <source>
        <dbReference type="ARBA" id="ARBA00022692"/>
    </source>
</evidence>
<feature type="transmembrane region" description="Helical" evidence="7">
    <location>
        <begin position="213"/>
        <end position="234"/>
    </location>
</feature>
<organism evidence="9 10">
    <name type="scientific">Oricola thermophila</name>
    <dbReference type="NCBI Taxonomy" id="2742145"/>
    <lineage>
        <taxon>Bacteria</taxon>
        <taxon>Pseudomonadati</taxon>
        <taxon>Pseudomonadota</taxon>
        <taxon>Alphaproteobacteria</taxon>
        <taxon>Hyphomicrobiales</taxon>
        <taxon>Ahrensiaceae</taxon>
        <taxon>Oricola</taxon>
    </lineage>
</organism>
<feature type="transmembrane region" description="Helical" evidence="7">
    <location>
        <begin position="6"/>
        <end position="32"/>
    </location>
</feature>
<dbReference type="InterPro" id="IPR004681">
    <property type="entry name" value="TRAP_DctM"/>
</dbReference>
<dbReference type="GO" id="GO:0005886">
    <property type="term" value="C:plasma membrane"/>
    <property type="evidence" value="ECO:0007669"/>
    <property type="project" value="UniProtKB-SubCell"/>
</dbReference>
<feature type="transmembrane region" description="Helical" evidence="7">
    <location>
        <begin position="169"/>
        <end position="192"/>
    </location>
</feature>
<evidence type="ECO:0000256" key="3">
    <source>
        <dbReference type="ARBA" id="ARBA00022519"/>
    </source>
</evidence>
<dbReference type="GO" id="GO:0022857">
    <property type="term" value="F:transmembrane transporter activity"/>
    <property type="evidence" value="ECO:0007669"/>
    <property type="project" value="UniProtKB-UniRule"/>
</dbReference>
<keyword evidence="4 7" id="KW-0812">Transmembrane</keyword>
<feature type="transmembrane region" description="Helical" evidence="7">
    <location>
        <begin position="270"/>
        <end position="293"/>
    </location>
</feature>
<dbReference type="Pfam" id="PF06808">
    <property type="entry name" value="DctM"/>
    <property type="match status" value="1"/>
</dbReference>
<feature type="domain" description="TRAP C4-dicarboxylate transport system permease DctM subunit" evidence="8">
    <location>
        <begin position="6"/>
        <end position="415"/>
    </location>
</feature>
<dbReference type="AlphaFoldDB" id="A0A6N1VIT0"/>
<dbReference type="RefSeq" id="WP_175276981.1">
    <property type="nucleotide sequence ID" value="NZ_CP054836.1"/>
</dbReference>
<keyword evidence="5 7" id="KW-1133">Transmembrane helix</keyword>
<evidence type="ECO:0000256" key="7">
    <source>
        <dbReference type="RuleBase" id="RU369079"/>
    </source>
</evidence>